<gene>
    <name evidence="9" type="ORF">ACFPTO_00130</name>
</gene>
<dbReference type="RefSeq" id="WP_377708545.1">
    <property type="nucleotide sequence ID" value="NZ_JBHSMP010000001.1"/>
</dbReference>
<accession>A0ABW0J2H0</accession>
<keyword evidence="6 9" id="KW-0067">ATP-binding</keyword>
<dbReference type="Gene3D" id="3.40.50.300">
    <property type="entry name" value="P-loop containing nucleotide triphosphate hydrolases"/>
    <property type="match status" value="1"/>
</dbReference>
<evidence type="ECO:0000256" key="6">
    <source>
        <dbReference type="ARBA" id="ARBA00022840"/>
    </source>
</evidence>
<dbReference type="SUPFAM" id="SSF52540">
    <property type="entry name" value="P-loop containing nucleoside triphosphate hydrolases"/>
    <property type="match status" value="1"/>
</dbReference>
<keyword evidence="5" id="KW-0547">Nucleotide-binding</keyword>
<evidence type="ECO:0000256" key="7">
    <source>
        <dbReference type="ARBA" id="ARBA00022970"/>
    </source>
</evidence>
<dbReference type="Pfam" id="PF00005">
    <property type="entry name" value="ABC_tran"/>
    <property type="match status" value="1"/>
</dbReference>
<evidence type="ECO:0000259" key="8">
    <source>
        <dbReference type="PROSITE" id="PS50893"/>
    </source>
</evidence>
<dbReference type="InterPro" id="IPR003439">
    <property type="entry name" value="ABC_transporter-like_ATP-bd"/>
</dbReference>
<dbReference type="GO" id="GO:0005524">
    <property type="term" value="F:ATP binding"/>
    <property type="evidence" value="ECO:0007669"/>
    <property type="project" value="UniProtKB-KW"/>
</dbReference>
<keyword evidence="4" id="KW-0472">Membrane</keyword>
<dbReference type="PANTHER" id="PTHR43820:SF4">
    <property type="entry name" value="HIGH-AFFINITY BRANCHED-CHAIN AMINO ACID TRANSPORT ATP-BINDING PROTEIN LIVF"/>
    <property type="match status" value="1"/>
</dbReference>
<dbReference type="InterPro" id="IPR003593">
    <property type="entry name" value="AAA+_ATPase"/>
</dbReference>
<evidence type="ECO:0000256" key="5">
    <source>
        <dbReference type="ARBA" id="ARBA00022741"/>
    </source>
</evidence>
<dbReference type="SMART" id="SM00382">
    <property type="entry name" value="AAA"/>
    <property type="match status" value="1"/>
</dbReference>
<name>A0ABW0J2H0_9BURK</name>
<evidence type="ECO:0000256" key="2">
    <source>
        <dbReference type="ARBA" id="ARBA00022448"/>
    </source>
</evidence>
<keyword evidence="3" id="KW-1003">Cell membrane</keyword>
<keyword evidence="4" id="KW-0997">Cell inner membrane</keyword>
<dbReference type="EMBL" id="JBHSMP010000001">
    <property type="protein sequence ID" value="MFC5427229.1"/>
    <property type="molecule type" value="Genomic_DNA"/>
</dbReference>
<comment type="caution">
    <text evidence="9">The sequence shown here is derived from an EMBL/GenBank/DDBJ whole genome shotgun (WGS) entry which is preliminary data.</text>
</comment>
<evidence type="ECO:0000256" key="1">
    <source>
        <dbReference type="ARBA" id="ARBA00005417"/>
    </source>
</evidence>
<organism evidence="9 10">
    <name type="scientific">Paraburkholderia denitrificans</name>
    <dbReference type="NCBI Taxonomy" id="694025"/>
    <lineage>
        <taxon>Bacteria</taxon>
        <taxon>Pseudomonadati</taxon>
        <taxon>Pseudomonadota</taxon>
        <taxon>Betaproteobacteria</taxon>
        <taxon>Burkholderiales</taxon>
        <taxon>Burkholderiaceae</taxon>
        <taxon>Paraburkholderia</taxon>
    </lineage>
</organism>
<comment type="similarity">
    <text evidence="1">Belongs to the ABC transporter superfamily.</text>
</comment>
<dbReference type="PROSITE" id="PS00211">
    <property type="entry name" value="ABC_TRANSPORTER_1"/>
    <property type="match status" value="1"/>
</dbReference>
<dbReference type="InterPro" id="IPR017871">
    <property type="entry name" value="ABC_transporter-like_CS"/>
</dbReference>
<evidence type="ECO:0000313" key="9">
    <source>
        <dbReference type="EMBL" id="MFC5427229.1"/>
    </source>
</evidence>
<evidence type="ECO:0000256" key="3">
    <source>
        <dbReference type="ARBA" id="ARBA00022475"/>
    </source>
</evidence>
<dbReference type="Proteomes" id="UP001596103">
    <property type="component" value="Unassembled WGS sequence"/>
</dbReference>
<evidence type="ECO:0000256" key="4">
    <source>
        <dbReference type="ARBA" id="ARBA00022519"/>
    </source>
</evidence>
<feature type="domain" description="ABC transporter" evidence="8">
    <location>
        <begin position="5"/>
        <end position="240"/>
    </location>
</feature>
<keyword evidence="2" id="KW-0813">Transport</keyword>
<dbReference type="InterPro" id="IPR052156">
    <property type="entry name" value="BCAA_Transport_ATP-bd_LivF"/>
</dbReference>
<proteinExistence type="inferred from homology"/>
<sequence>MSALLDIAGLRAWYGASQVLHGVDLRVGAGEIVALAGRNGSGRSTLAKALMALVRTEGARMFAGRSLDGLRTFEIARLGLGYVAEQRDVFPDLSVEENLRLGLARYARHTRRARRVRFGVEDAWTLFPVLRERRAARAGVLSGGEQQMLALARALVGDPDLLIVDEPTEGLAAQMIARVGECLRTLRERGVAVLLIEQRLALAPELADRVVVMGHGRIVFDGTPSELAARDDVVREWLGIG</sequence>
<dbReference type="CDD" id="cd03224">
    <property type="entry name" value="ABC_TM1139_LivF_branched"/>
    <property type="match status" value="1"/>
</dbReference>
<dbReference type="PANTHER" id="PTHR43820">
    <property type="entry name" value="HIGH-AFFINITY BRANCHED-CHAIN AMINO ACID TRANSPORT ATP-BINDING PROTEIN LIVF"/>
    <property type="match status" value="1"/>
</dbReference>
<dbReference type="InterPro" id="IPR027417">
    <property type="entry name" value="P-loop_NTPase"/>
</dbReference>
<keyword evidence="10" id="KW-1185">Reference proteome</keyword>
<reference evidence="10" key="1">
    <citation type="journal article" date="2019" name="Int. J. Syst. Evol. Microbiol.">
        <title>The Global Catalogue of Microorganisms (GCM) 10K type strain sequencing project: providing services to taxonomists for standard genome sequencing and annotation.</title>
        <authorList>
            <consortium name="The Broad Institute Genomics Platform"/>
            <consortium name="The Broad Institute Genome Sequencing Center for Infectious Disease"/>
            <person name="Wu L."/>
            <person name="Ma J."/>
        </authorList>
    </citation>
    <scope>NUCLEOTIDE SEQUENCE [LARGE SCALE GENOMIC DNA]</scope>
    <source>
        <strain evidence="10">CCUG 56042</strain>
    </source>
</reference>
<evidence type="ECO:0000313" key="10">
    <source>
        <dbReference type="Proteomes" id="UP001596103"/>
    </source>
</evidence>
<dbReference type="PROSITE" id="PS50893">
    <property type="entry name" value="ABC_TRANSPORTER_2"/>
    <property type="match status" value="1"/>
</dbReference>
<protein>
    <submittedName>
        <fullName evidence="9">ABC transporter ATP-binding protein</fullName>
    </submittedName>
</protein>
<keyword evidence="7" id="KW-0029">Amino-acid transport</keyword>